<proteinExistence type="predicted"/>
<dbReference type="RefSeq" id="XP_042921532.1">
    <property type="nucleotide sequence ID" value="XM_043066236.1"/>
</dbReference>
<feature type="domain" description="DUF1214" evidence="3">
    <location>
        <begin position="404"/>
        <end position="517"/>
    </location>
</feature>
<dbReference type="PANTHER" id="PTHR36509:SF2">
    <property type="entry name" value="BLL3101 PROTEIN"/>
    <property type="match status" value="1"/>
</dbReference>
<evidence type="ECO:0000256" key="2">
    <source>
        <dbReference type="SAM" id="SignalP"/>
    </source>
</evidence>
<dbReference type="InterPro" id="IPR037049">
    <property type="entry name" value="DUF1214_C_sf"/>
</dbReference>
<evidence type="ECO:0000313" key="6">
    <source>
        <dbReference type="Proteomes" id="UP000006906"/>
    </source>
</evidence>
<dbReference type="Gramene" id="PNW79286">
    <property type="protein sequence ID" value="PNW79286"/>
    <property type="gene ID" value="CHLRE_09g409300v5"/>
</dbReference>
<dbReference type="PaxDb" id="3055-EDP00792"/>
<keyword evidence="6" id="KW-1185">Reference proteome</keyword>
<evidence type="ECO:0000256" key="1">
    <source>
        <dbReference type="SAM" id="MobiDB-lite"/>
    </source>
</evidence>
<reference evidence="5 6" key="1">
    <citation type="journal article" date="2007" name="Science">
        <title>The Chlamydomonas genome reveals the evolution of key animal and plant functions.</title>
        <authorList>
            <person name="Merchant S.S."/>
            <person name="Prochnik S.E."/>
            <person name="Vallon O."/>
            <person name="Harris E.H."/>
            <person name="Karpowicz S.J."/>
            <person name="Witman G.B."/>
            <person name="Terry A."/>
            <person name="Salamov A."/>
            <person name="Fritz-Laylin L.K."/>
            <person name="Marechal-Drouard L."/>
            <person name="Marshall W.F."/>
            <person name="Qu L.H."/>
            <person name="Nelson D.R."/>
            <person name="Sanderfoot A.A."/>
            <person name="Spalding M.H."/>
            <person name="Kapitonov V.V."/>
            <person name="Ren Q."/>
            <person name="Ferris P."/>
            <person name="Lindquist E."/>
            <person name="Shapiro H."/>
            <person name="Lucas S.M."/>
            <person name="Grimwood J."/>
            <person name="Schmutz J."/>
            <person name="Cardol P."/>
            <person name="Cerutti H."/>
            <person name="Chanfreau G."/>
            <person name="Chen C.L."/>
            <person name="Cognat V."/>
            <person name="Croft M.T."/>
            <person name="Dent R."/>
            <person name="Dutcher S."/>
            <person name="Fernandez E."/>
            <person name="Fukuzawa H."/>
            <person name="Gonzalez-Ballester D."/>
            <person name="Gonzalez-Halphen D."/>
            <person name="Hallmann A."/>
            <person name="Hanikenne M."/>
            <person name="Hippler M."/>
            <person name="Inwood W."/>
            <person name="Jabbari K."/>
            <person name="Kalanon M."/>
            <person name="Kuras R."/>
            <person name="Lefebvre P.A."/>
            <person name="Lemaire S.D."/>
            <person name="Lobanov A.V."/>
            <person name="Lohr M."/>
            <person name="Manuell A."/>
            <person name="Meier I."/>
            <person name="Mets L."/>
            <person name="Mittag M."/>
            <person name="Mittelmeier T."/>
            <person name="Moroney J.V."/>
            <person name="Moseley J."/>
            <person name="Napoli C."/>
            <person name="Nedelcu A.M."/>
            <person name="Niyogi K."/>
            <person name="Novoselov S.V."/>
            <person name="Paulsen I.T."/>
            <person name="Pazour G."/>
            <person name="Purton S."/>
            <person name="Ral J.P."/>
            <person name="Riano-Pachon D.M."/>
            <person name="Riekhof W."/>
            <person name="Rymarquis L."/>
            <person name="Schroda M."/>
            <person name="Stern D."/>
            <person name="Umen J."/>
            <person name="Willows R."/>
            <person name="Wilson N."/>
            <person name="Zimmer S.L."/>
            <person name="Allmer J."/>
            <person name="Balk J."/>
            <person name="Bisova K."/>
            <person name="Chen C.J."/>
            <person name="Elias M."/>
            <person name="Gendler K."/>
            <person name="Hauser C."/>
            <person name="Lamb M.R."/>
            <person name="Ledford H."/>
            <person name="Long J.C."/>
            <person name="Minagawa J."/>
            <person name="Page M.D."/>
            <person name="Pan J."/>
            <person name="Pootakham W."/>
            <person name="Roje S."/>
            <person name="Rose A."/>
            <person name="Stahlberg E."/>
            <person name="Terauchi A.M."/>
            <person name="Yang P."/>
            <person name="Ball S."/>
            <person name="Bowler C."/>
            <person name="Dieckmann C.L."/>
            <person name="Gladyshev V.N."/>
            <person name="Green P."/>
            <person name="Jorgensen R."/>
            <person name="Mayfield S."/>
            <person name="Mueller-Roeber B."/>
            <person name="Rajamani S."/>
            <person name="Sayre R.T."/>
            <person name="Brokstein P."/>
            <person name="Dubchak I."/>
            <person name="Goodstein D."/>
            <person name="Hornick L."/>
            <person name="Huang Y.W."/>
            <person name="Jhaveri J."/>
            <person name="Luo Y."/>
            <person name="Martinez D."/>
            <person name="Ngau W.C."/>
            <person name="Otillar B."/>
            <person name="Poliakov A."/>
            <person name="Porter A."/>
            <person name="Szajkowski L."/>
            <person name="Werner G."/>
            <person name="Zhou K."/>
            <person name="Grigoriev I.V."/>
            <person name="Rokhsar D.S."/>
            <person name="Grossman A.R."/>
        </authorList>
    </citation>
    <scope>NUCLEOTIDE SEQUENCE [LARGE SCALE GENOMIC DNA]</scope>
    <source>
        <strain evidence="6">CC-503</strain>
    </source>
</reference>
<organism evidence="5 6">
    <name type="scientific">Chlamydomonas reinhardtii</name>
    <name type="common">Chlamydomonas smithii</name>
    <dbReference type="NCBI Taxonomy" id="3055"/>
    <lineage>
        <taxon>Eukaryota</taxon>
        <taxon>Viridiplantae</taxon>
        <taxon>Chlorophyta</taxon>
        <taxon>core chlorophytes</taxon>
        <taxon>Chlorophyceae</taxon>
        <taxon>CS clade</taxon>
        <taxon>Chlamydomonadales</taxon>
        <taxon>Chlamydomonadaceae</taxon>
        <taxon>Chlamydomonas</taxon>
    </lineage>
</organism>
<protein>
    <submittedName>
        <fullName evidence="5">Uncharacterized protein</fullName>
    </submittedName>
</protein>
<feature type="domain" description="DUF1254" evidence="4">
    <location>
        <begin position="127"/>
        <end position="243"/>
    </location>
</feature>
<name>A0A2K3DFH8_CHLRE</name>
<dbReference type="GeneID" id="5722257"/>
<dbReference type="Gene3D" id="2.60.120.600">
    <property type="entry name" value="Domain of unknown function DUF1214, C-terminal domain"/>
    <property type="match status" value="1"/>
</dbReference>
<sequence>MRASLLIAAGVLSLAAVVNGQLGWAPLTPYVPAESFDTLLKTSSYDERYRQTNLLSELGSSFDGIKFLVTQGASLIPSLASFASALPANLTVEPGLSKLALATQAYLALYGGVADVQYPVFSDSAPINTFKHAAANLVIVNGVPLGNGVSLYSTAIFSLVNGPLLLNLPPYSGGYWLIPFYDAYGEVFNVLGSRQGDNGGGSFLLVPHDWQAPEGLDIPQEFKLIRSPTQEGIILGRTSFNGTGAANWTLTWNFTRWGPNPRGDDVPDVVFPKGAGLAYPGTAAATLQAINTADPWAFWKVAGEVFRRNGQSSIPTPLVKELGKIGIYRDFGFVSYGLDVNTTDALAIAPILATRIAVAKYTFLGTPATNYWKLPVYNGAWGNDYVLAAAIIKGFWISNRLDDAAYYYNYLDSNGQPLVGNNTYELLLPKAPPATSGAFWSVQALDIDRWTLLYGPYPLNTALSSPVAGLYVRPDGSIPIRVQVASPPANTTAASRGWNWVPGYPGHFHLILRIYAGDASVLSDTYVPPPIVKLAAGSSGNSTTGGSSPAPSPAAGPSAGGASPSPAYGGRRAI</sequence>
<dbReference type="Pfam" id="PF06863">
    <property type="entry name" value="DUF1254"/>
    <property type="match status" value="1"/>
</dbReference>
<accession>A0A2K3DFH8</accession>
<dbReference type="KEGG" id="cre:CHLRE_09g409300v5"/>
<feature type="signal peptide" evidence="2">
    <location>
        <begin position="1"/>
        <end position="20"/>
    </location>
</feature>
<dbReference type="InterPro" id="IPR010621">
    <property type="entry name" value="DUF1214"/>
</dbReference>
<feature type="chain" id="PRO_5014368295" evidence="2">
    <location>
        <begin position="21"/>
        <end position="574"/>
    </location>
</feature>
<dbReference type="SUPFAM" id="SSF160935">
    <property type="entry name" value="VPA0735-like"/>
    <property type="match status" value="1"/>
</dbReference>
<dbReference type="InterPro" id="IPR010679">
    <property type="entry name" value="DUF1254"/>
</dbReference>
<dbReference type="Pfam" id="PF06742">
    <property type="entry name" value="DUF1214"/>
    <property type="match status" value="1"/>
</dbReference>
<dbReference type="PANTHER" id="PTHR36509">
    <property type="entry name" value="BLL3101 PROTEIN"/>
    <property type="match status" value="1"/>
</dbReference>
<dbReference type="Proteomes" id="UP000006906">
    <property type="component" value="Chromosome 9"/>
</dbReference>
<feature type="region of interest" description="Disordered" evidence="1">
    <location>
        <begin position="537"/>
        <end position="574"/>
    </location>
</feature>
<evidence type="ECO:0000313" key="5">
    <source>
        <dbReference type="EMBL" id="PNW79286.1"/>
    </source>
</evidence>
<dbReference type="Gene3D" id="2.60.40.1610">
    <property type="entry name" value="Domain of unknown function DUF1254"/>
    <property type="match status" value="1"/>
</dbReference>
<dbReference type="InParanoid" id="A0A2K3DFH8"/>
<evidence type="ECO:0000259" key="3">
    <source>
        <dbReference type="Pfam" id="PF06742"/>
    </source>
</evidence>
<dbReference type="InterPro" id="IPR037050">
    <property type="entry name" value="DUF1254_sf"/>
</dbReference>
<dbReference type="AlphaFoldDB" id="A0A2K3DFH8"/>
<evidence type="ECO:0000259" key="4">
    <source>
        <dbReference type="Pfam" id="PF06863"/>
    </source>
</evidence>
<dbReference type="OrthoDB" id="528923at2759"/>
<gene>
    <name evidence="5" type="ORF">CHLRE_09g409300v5</name>
</gene>
<dbReference type="EMBL" id="CM008970">
    <property type="protein sequence ID" value="PNW79286.1"/>
    <property type="molecule type" value="Genomic_DNA"/>
</dbReference>
<keyword evidence="2" id="KW-0732">Signal</keyword>